<comment type="caution">
    <text evidence="1">The sequence shown here is derived from an EMBL/GenBank/DDBJ whole genome shotgun (WGS) entry which is preliminary data.</text>
</comment>
<keyword evidence="2" id="KW-1185">Reference proteome</keyword>
<gene>
    <name evidence="1" type="ORF">J1N35_011279</name>
</gene>
<sequence length="51" mass="5935">NTKYKDTQVKCAQLEEQNSWLKARESSSKEKFKALKQCHLAELEGLHQSNK</sequence>
<reference evidence="1 2" key="1">
    <citation type="journal article" date="2021" name="Plant Biotechnol. J.">
        <title>Multi-omics assisted identification of the key and species-specific regulatory components of drought-tolerant mechanisms in Gossypium stocksii.</title>
        <authorList>
            <person name="Yu D."/>
            <person name="Ke L."/>
            <person name="Zhang D."/>
            <person name="Wu Y."/>
            <person name="Sun Y."/>
            <person name="Mei J."/>
            <person name="Sun J."/>
            <person name="Sun Y."/>
        </authorList>
    </citation>
    <scope>NUCLEOTIDE SEQUENCE [LARGE SCALE GENOMIC DNA]</scope>
    <source>
        <strain evidence="2">cv. E1</strain>
        <tissue evidence="1">Leaf</tissue>
    </source>
</reference>
<accession>A0A9D3W229</accession>
<dbReference type="AlphaFoldDB" id="A0A9D3W229"/>
<feature type="non-terminal residue" evidence="1">
    <location>
        <position position="1"/>
    </location>
</feature>
<proteinExistence type="predicted"/>
<name>A0A9D3W229_9ROSI</name>
<evidence type="ECO:0000313" key="1">
    <source>
        <dbReference type="EMBL" id="KAH1107511.1"/>
    </source>
</evidence>
<dbReference type="Proteomes" id="UP000828251">
    <property type="component" value="Unassembled WGS sequence"/>
</dbReference>
<organism evidence="1 2">
    <name type="scientific">Gossypium stocksii</name>
    <dbReference type="NCBI Taxonomy" id="47602"/>
    <lineage>
        <taxon>Eukaryota</taxon>
        <taxon>Viridiplantae</taxon>
        <taxon>Streptophyta</taxon>
        <taxon>Embryophyta</taxon>
        <taxon>Tracheophyta</taxon>
        <taxon>Spermatophyta</taxon>
        <taxon>Magnoliopsida</taxon>
        <taxon>eudicotyledons</taxon>
        <taxon>Gunneridae</taxon>
        <taxon>Pentapetalae</taxon>
        <taxon>rosids</taxon>
        <taxon>malvids</taxon>
        <taxon>Malvales</taxon>
        <taxon>Malvaceae</taxon>
        <taxon>Malvoideae</taxon>
        <taxon>Gossypium</taxon>
    </lineage>
</organism>
<evidence type="ECO:0000313" key="2">
    <source>
        <dbReference type="Proteomes" id="UP000828251"/>
    </source>
</evidence>
<dbReference type="EMBL" id="JAIQCV010000004">
    <property type="protein sequence ID" value="KAH1107511.1"/>
    <property type="molecule type" value="Genomic_DNA"/>
</dbReference>
<protein>
    <submittedName>
        <fullName evidence="1">Uncharacterized protein</fullName>
    </submittedName>
</protein>